<keyword evidence="1" id="KW-0472">Membrane</keyword>
<comment type="caution">
    <text evidence="2">The sequence shown here is derived from an EMBL/GenBank/DDBJ whole genome shotgun (WGS) entry which is preliminary data.</text>
</comment>
<dbReference type="EMBL" id="SDOZ01000002">
    <property type="protein sequence ID" value="RXZ62204.1"/>
    <property type="molecule type" value="Genomic_DNA"/>
</dbReference>
<protein>
    <submittedName>
        <fullName evidence="2">Uncharacterized protein</fullName>
    </submittedName>
</protein>
<sequence length="235" mass="26559">MVGWFFLFILVCALLVALYTVVLPKFFIKYRYRIGTPADRGLKIARGENGQSIVYEPACTLRPYIRKYILSEKDGKKSLICKIDEGVGYLDYDVVLFDQKSRAFKGIRVKEFVERAGYTREVDLPSKTCYVSLLINEADGILFDHHAVRKISKSLLLAFTALCVLTEALGFLALRACLAYSFGGLFAESFLVSDFYTDEFELFCSIIVVCNIIFTLVAVKLKNREKKRGNGCAQS</sequence>
<reference evidence="2 3" key="1">
    <citation type="journal article" date="2019" name="Gut">
        <title>Antibiotics-induced monodominance of a novel gut bacterial order.</title>
        <authorList>
            <person name="Hildebrand F."/>
            <person name="Moitinho-Silva L."/>
            <person name="Blasche S."/>
            <person name="Jahn M.T."/>
            <person name="Gossmann T.I."/>
            <person name="Heuerta-Cepas J."/>
            <person name="Hercog R."/>
            <person name="Luetge M."/>
            <person name="Bahram M."/>
            <person name="Pryszlak A."/>
            <person name="Alves R.J."/>
            <person name="Waszak S.M."/>
            <person name="Zhu A."/>
            <person name="Ye L."/>
            <person name="Costea P.I."/>
            <person name="Aalvink S."/>
            <person name="Belzer C."/>
            <person name="Forslund S.K."/>
            <person name="Sunagawa S."/>
            <person name="Hentschel U."/>
            <person name="Merten C."/>
            <person name="Patil K.R."/>
            <person name="Benes V."/>
            <person name="Bork P."/>
        </authorList>
    </citation>
    <scope>NUCLEOTIDE SEQUENCE [LARGE SCALE GENOMIC DNA]</scope>
    <source>
        <strain evidence="2 3">HDS1380</strain>
    </source>
</reference>
<gene>
    <name evidence="2" type="ORF">ESZ91_07365</name>
</gene>
<feature type="transmembrane region" description="Helical" evidence="1">
    <location>
        <begin position="6"/>
        <end position="28"/>
    </location>
</feature>
<dbReference type="Proteomes" id="UP000291269">
    <property type="component" value="Unassembled WGS sequence"/>
</dbReference>
<evidence type="ECO:0000313" key="2">
    <source>
        <dbReference type="EMBL" id="RXZ62204.1"/>
    </source>
</evidence>
<evidence type="ECO:0000313" key="3">
    <source>
        <dbReference type="Proteomes" id="UP000291269"/>
    </source>
</evidence>
<organism evidence="2 3">
    <name type="scientific">Candidatus Borkfalkia ceftriaxoniphila</name>
    <dbReference type="NCBI Taxonomy" id="2508949"/>
    <lineage>
        <taxon>Bacteria</taxon>
        <taxon>Bacillati</taxon>
        <taxon>Bacillota</taxon>
        <taxon>Clostridia</taxon>
        <taxon>Christensenellales</taxon>
        <taxon>Christensenellaceae</taxon>
        <taxon>Candidatus Borkfalkia</taxon>
    </lineage>
</organism>
<feature type="transmembrane region" description="Helical" evidence="1">
    <location>
        <begin position="202"/>
        <end position="219"/>
    </location>
</feature>
<keyword evidence="3" id="KW-1185">Reference proteome</keyword>
<name>A0A4Q2KC90_9FIRM</name>
<evidence type="ECO:0000256" key="1">
    <source>
        <dbReference type="SAM" id="Phobius"/>
    </source>
</evidence>
<dbReference type="RefSeq" id="WP_129225676.1">
    <property type="nucleotide sequence ID" value="NZ_SDOZ01000002.1"/>
</dbReference>
<proteinExistence type="predicted"/>
<feature type="transmembrane region" description="Helical" evidence="1">
    <location>
        <begin position="155"/>
        <end position="182"/>
    </location>
</feature>
<keyword evidence="1" id="KW-1133">Transmembrane helix</keyword>
<dbReference type="AlphaFoldDB" id="A0A4Q2KC90"/>
<accession>A0A4Q2KC90</accession>
<keyword evidence="1" id="KW-0812">Transmembrane</keyword>